<evidence type="ECO:0000256" key="6">
    <source>
        <dbReference type="ARBA" id="ARBA00023054"/>
    </source>
</evidence>
<feature type="domain" description="Vacuolar protein sorting-associated protein 54 N-terminal" evidence="7">
    <location>
        <begin position="17"/>
        <end position="158"/>
    </location>
</feature>
<name>A0ABQ8UCG9_9EUKA</name>
<evidence type="ECO:0000313" key="8">
    <source>
        <dbReference type="EMBL" id="KAJ4455029.1"/>
    </source>
</evidence>
<comment type="caution">
    <text evidence="8">The sequence shown here is derived from an EMBL/GenBank/DDBJ whole genome shotgun (WGS) entry which is preliminary data.</text>
</comment>
<evidence type="ECO:0000256" key="4">
    <source>
        <dbReference type="ARBA" id="ARBA00022927"/>
    </source>
</evidence>
<sequence>MQKEIEDDDDFAELAGIPDVFYTESFDLSNPTTFQAVVGNLPPSGIVLVEKLSHYLDLVEEKLSAIISKRSALILQALTTLASLQTELTKTIEFIKKLRELMITADRNLVTGSLKVATLRTRHLNIRALSRTVLKLIEDVRNAQPAIQLLLSTSDYIGSVFFRDGATLSQSP</sequence>
<comment type="subcellular location">
    <subcellularLocation>
        <location evidence="1">Golgi apparatus</location>
        <location evidence="1">trans-Golgi network</location>
    </subcellularLocation>
</comment>
<evidence type="ECO:0000313" key="9">
    <source>
        <dbReference type="Proteomes" id="UP001141327"/>
    </source>
</evidence>
<keyword evidence="3" id="KW-0813">Transport</keyword>
<keyword evidence="4" id="KW-0653">Protein transport</keyword>
<dbReference type="InterPro" id="IPR039745">
    <property type="entry name" value="Vps54"/>
</dbReference>
<comment type="similarity">
    <text evidence="2">Belongs to the VPS54 family.</text>
</comment>
<dbReference type="Pfam" id="PF10475">
    <property type="entry name" value="Vps54_N"/>
    <property type="match status" value="1"/>
</dbReference>
<evidence type="ECO:0000256" key="1">
    <source>
        <dbReference type="ARBA" id="ARBA00004601"/>
    </source>
</evidence>
<evidence type="ECO:0000256" key="5">
    <source>
        <dbReference type="ARBA" id="ARBA00023034"/>
    </source>
</evidence>
<dbReference type="PANTHER" id="PTHR12965:SF0">
    <property type="entry name" value="VACUOLAR PROTEIN SORTING-ASSOCIATED PROTEIN 54"/>
    <property type="match status" value="1"/>
</dbReference>
<evidence type="ECO:0000259" key="7">
    <source>
        <dbReference type="Pfam" id="PF10475"/>
    </source>
</evidence>
<dbReference type="Proteomes" id="UP001141327">
    <property type="component" value="Unassembled WGS sequence"/>
</dbReference>
<protein>
    <submittedName>
        <fullName evidence="8">Vps54</fullName>
    </submittedName>
</protein>
<keyword evidence="9" id="KW-1185">Reference proteome</keyword>
<keyword evidence="6" id="KW-0175">Coiled coil</keyword>
<reference evidence="8" key="1">
    <citation type="journal article" date="2022" name="bioRxiv">
        <title>Genomics of Preaxostyla Flagellates Illuminates Evolutionary Transitions and the Path Towards Mitochondrial Loss.</title>
        <authorList>
            <person name="Novak L.V.F."/>
            <person name="Treitli S.C."/>
            <person name="Pyrih J."/>
            <person name="Halakuc P."/>
            <person name="Pipaliya S.V."/>
            <person name="Vacek V."/>
            <person name="Brzon O."/>
            <person name="Soukal P."/>
            <person name="Eme L."/>
            <person name="Dacks J.B."/>
            <person name="Karnkowska A."/>
            <person name="Elias M."/>
            <person name="Hampl V."/>
        </authorList>
    </citation>
    <scope>NUCLEOTIDE SEQUENCE</scope>
    <source>
        <strain evidence="8">RCP-MX</strain>
    </source>
</reference>
<organism evidence="8 9">
    <name type="scientific">Paratrimastix pyriformis</name>
    <dbReference type="NCBI Taxonomy" id="342808"/>
    <lineage>
        <taxon>Eukaryota</taxon>
        <taxon>Metamonada</taxon>
        <taxon>Preaxostyla</taxon>
        <taxon>Paratrimastigidae</taxon>
        <taxon>Paratrimastix</taxon>
    </lineage>
</organism>
<accession>A0ABQ8UCG9</accession>
<dbReference type="EMBL" id="JAPMOS010000123">
    <property type="protein sequence ID" value="KAJ4455029.1"/>
    <property type="molecule type" value="Genomic_DNA"/>
</dbReference>
<keyword evidence="5" id="KW-0333">Golgi apparatus</keyword>
<proteinExistence type="inferred from homology"/>
<dbReference type="PANTHER" id="PTHR12965">
    <property type="entry name" value="VACUOLAR PROTEIN SORTING 54"/>
    <property type="match status" value="1"/>
</dbReference>
<dbReference type="InterPro" id="IPR019515">
    <property type="entry name" value="VPS54_N"/>
</dbReference>
<evidence type="ECO:0000256" key="3">
    <source>
        <dbReference type="ARBA" id="ARBA00022448"/>
    </source>
</evidence>
<gene>
    <name evidence="8" type="ORF">PAPYR_10102</name>
</gene>
<evidence type="ECO:0000256" key="2">
    <source>
        <dbReference type="ARBA" id="ARBA00009150"/>
    </source>
</evidence>